<dbReference type="InterPro" id="IPR022703">
    <property type="entry name" value="DUF3533"/>
</dbReference>
<comment type="caution">
    <text evidence="2">The sequence shown here is derived from an EMBL/GenBank/DDBJ whole genome shotgun (WGS) entry which is preliminary data.</text>
</comment>
<gene>
    <name evidence="2" type="ORF">MBJ925_LOCUS13687</name>
</gene>
<sequence length="180" mass="19647">MHANKSNRRALDTASSLSQKCFGETDNVNKCLFRDACSRNGHIWAVVSLQANTSSSINASLLALINGTSLLTSPVVLSPPVLVVYEEGRNSYTMDYYVLPAIESAIATATAAYSQALSTVLINNLSSSLNTANRTLQRLNPLALSSVIANLLNAQYNNLHPAYPYVGRVDACYYETYWNF</sequence>
<evidence type="ECO:0000313" key="2">
    <source>
        <dbReference type="EMBL" id="CAF2053923.1"/>
    </source>
</evidence>
<dbReference type="AlphaFoldDB" id="A0A816Q0I9"/>
<name>A0A816Q0I9_9BILA</name>
<feature type="domain" description="DUF3533" evidence="1">
    <location>
        <begin position="40"/>
        <end position="164"/>
    </location>
</feature>
<proteinExistence type="predicted"/>
<evidence type="ECO:0000259" key="1">
    <source>
        <dbReference type="Pfam" id="PF12051"/>
    </source>
</evidence>
<accession>A0A816Q0I9</accession>
<organism evidence="2 3">
    <name type="scientific">Rotaria magnacalcarata</name>
    <dbReference type="NCBI Taxonomy" id="392030"/>
    <lineage>
        <taxon>Eukaryota</taxon>
        <taxon>Metazoa</taxon>
        <taxon>Spiralia</taxon>
        <taxon>Gnathifera</taxon>
        <taxon>Rotifera</taxon>
        <taxon>Eurotatoria</taxon>
        <taxon>Bdelloidea</taxon>
        <taxon>Philodinida</taxon>
        <taxon>Philodinidae</taxon>
        <taxon>Rotaria</taxon>
    </lineage>
</organism>
<protein>
    <recommendedName>
        <fullName evidence="1">DUF3533 domain-containing protein</fullName>
    </recommendedName>
</protein>
<reference evidence="2" key="1">
    <citation type="submission" date="2021-02" db="EMBL/GenBank/DDBJ databases">
        <authorList>
            <person name="Nowell W R."/>
        </authorList>
    </citation>
    <scope>NUCLEOTIDE SEQUENCE</scope>
</reference>
<dbReference type="Proteomes" id="UP000663824">
    <property type="component" value="Unassembled WGS sequence"/>
</dbReference>
<dbReference type="Pfam" id="PF12051">
    <property type="entry name" value="DUF3533"/>
    <property type="match status" value="1"/>
</dbReference>
<evidence type="ECO:0000313" key="3">
    <source>
        <dbReference type="Proteomes" id="UP000663824"/>
    </source>
</evidence>
<dbReference type="EMBL" id="CAJNRE010006344">
    <property type="protein sequence ID" value="CAF2053923.1"/>
    <property type="molecule type" value="Genomic_DNA"/>
</dbReference>